<dbReference type="OrthoDB" id="9782422at2"/>
<dbReference type="InterPro" id="IPR052708">
    <property type="entry name" value="PxpC"/>
</dbReference>
<dbReference type="InterPro" id="IPR003778">
    <property type="entry name" value="CT_A_B"/>
</dbReference>
<evidence type="ECO:0000256" key="1">
    <source>
        <dbReference type="ARBA" id="ARBA00022741"/>
    </source>
</evidence>
<dbReference type="InterPro" id="IPR029000">
    <property type="entry name" value="Cyclophilin-like_dom_sf"/>
</dbReference>
<dbReference type="AlphaFoldDB" id="A0A511V4N8"/>
<dbReference type="PANTHER" id="PTHR43309:SF3">
    <property type="entry name" value="5-OXOPROLINASE SUBUNIT C"/>
    <property type="match status" value="1"/>
</dbReference>
<sequence>MIHVLEGGLLTTVQDAGRFGYYSQGVAPAGAADPFSFTVANWLVGNEANAAALEVMLRGPRLAFEEETVIAVTGAPCRPHLNTEEIPMWEAIAVRKGDVLSFKHTRGGVHAYIAVAGQIEVPPDLDSRSTYLASRIGGFGGRALRNGDRLPVGSLPSILNRRGKVVPESLRPVFAPSFDIHFIMGIRSDKLSDEGLKQFLNTEWRISTESNRTGYRFKDGRIPFAPGDPPFGAGNNPSNVVDYIYPVGSILIPNEQEIIVLLNDTPTGGGYVSVGTVIRQDLGRIAQSMPNATVRFVAVTLEQALELRKQYRHTLLQIKDSLLS</sequence>
<reference evidence="5 6" key="1">
    <citation type="submission" date="2019-07" db="EMBL/GenBank/DDBJ databases">
        <title>Whole genome shotgun sequence of Aneurinibacillus danicus NBRC 102444.</title>
        <authorList>
            <person name="Hosoyama A."/>
            <person name="Uohara A."/>
            <person name="Ohji S."/>
            <person name="Ichikawa N."/>
        </authorList>
    </citation>
    <scope>NUCLEOTIDE SEQUENCE [LARGE SCALE GENOMIC DNA]</scope>
    <source>
        <strain evidence="5 6">NBRC 102444</strain>
    </source>
</reference>
<dbReference type="Gene3D" id="2.40.100.10">
    <property type="entry name" value="Cyclophilin-like"/>
    <property type="match status" value="1"/>
</dbReference>
<dbReference type="SUPFAM" id="SSF50891">
    <property type="entry name" value="Cyclophilin-like"/>
    <property type="match status" value="1"/>
</dbReference>
<evidence type="ECO:0000313" key="5">
    <source>
        <dbReference type="EMBL" id="GEN33897.1"/>
    </source>
</evidence>
<evidence type="ECO:0000259" key="4">
    <source>
        <dbReference type="SMART" id="SM00797"/>
    </source>
</evidence>
<feature type="domain" description="Carboxyltransferase" evidence="4">
    <location>
        <begin position="23"/>
        <end position="314"/>
    </location>
</feature>
<evidence type="ECO:0000313" key="6">
    <source>
        <dbReference type="Proteomes" id="UP000321157"/>
    </source>
</evidence>
<keyword evidence="6" id="KW-1185">Reference proteome</keyword>
<name>A0A511V4N8_9BACL</name>
<dbReference type="PANTHER" id="PTHR43309">
    <property type="entry name" value="5-OXOPROLINASE SUBUNIT C"/>
    <property type="match status" value="1"/>
</dbReference>
<dbReference type="Proteomes" id="UP000321157">
    <property type="component" value="Unassembled WGS sequence"/>
</dbReference>
<dbReference type="EMBL" id="BJXX01000057">
    <property type="protein sequence ID" value="GEN33897.1"/>
    <property type="molecule type" value="Genomic_DNA"/>
</dbReference>
<evidence type="ECO:0000256" key="3">
    <source>
        <dbReference type="ARBA" id="ARBA00022840"/>
    </source>
</evidence>
<protein>
    <recommendedName>
        <fullName evidence="4">Carboxyltransferase domain-containing protein</fullName>
    </recommendedName>
</protein>
<gene>
    <name evidence="5" type="ORF">ADA01nite_13570</name>
</gene>
<dbReference type="NCBIfam" id="TIGR00724">
    <property type="entry name" value="urea_amlyse_rel"/>
    <property type="match status" value="1"/>
</dbReference>
<keyword evidence="3" id="KW-0067">ATP-binding</keyword>
<keyword evidence="2" id="KW-0378">Hydrolase</keyword>
<comment type="caution">
    <text evidence="5">The sequence shown here is derived from an EMBL/GenBank/DDBJ whole genome shotgun (WGS) entry which is preliminary data.</text>
</comment>
<dbReference type="SMART" id="SM00797">
    <property type="entry name" value="AHS2"/>
    <property type="match status" value="1"/>
</dbReference>
<accession>A0A511V4N8</accession>
<keyword evidence="1" id="KW-0547">Nucleotide-binding</keyword>
<evidence type="ECO:0000256" key="2">
    <source>
        <dbReference type="ARBA" id="ARBA00022801"/>
    </source>
</evidence>
<dbReference type="Pfam" id="PF02626">
    <property type="entry name" value="CT_A_B"/>
    <property type="match status" value="1"/>
</dbReference>
<dbReference type="RefSeq" id="WP_146809194.1">
    <property type="nucleotide sequence ID" value="NZ_BJXX01000057.1"/>
</dbReference>
<dbReference type="GO" id="GO:0005524">
    <property type="term" value="F:ATP binding"/>
    <property type="evidence" value="ECO:0007669"/>
    <property type="project" value="UniProtKB-KW"/>
</dbReference>
<organism evidence="5 6">
    <name type="scientific">Aneurinibacillus danicus</name>
    <dbReference type="NCBI Taxonomy" id="267746"/>
    <lineage>
        <taxon>Bacteria</taxon>
        <taxon>Bacillati</taxon>
        <taxon>Bacillota</taxon>
        <taxon>Bacilli</taxon>
        <taxon>Bacillales</taxon>
        <taxon>Paenibacillaceae</taxon>
        <taxon>Aneurinibacillus group</taxon>
        <taxon>Aneurinibacillus</taxon>
    </lineage>
</organism>
<proteinExistence type="predicted"/>
<dbReference type="GO" id="GO:0016787">
    <property type="term" value="F:hydrolase activity"/>
    <property type="evidence" value="ECO:0007669"/>
    <property type="project" value="UniProtKB-KW"/>
</dbReference>